<sequence length="530" mass="62606">MSKTKLHKVNFVEAHKILNLIKEEIDMRKYQKTSGIQTVEQSRSDHTSSSQQIVHFNGIRNEINNFIKLVDNILGKVKVYNDKDSHQESDENEMLSEVNKFVRDLNYFKNSNAKFFDHFEWNIELKTQCQKCLKIVLFLRKISENFDFKEEMPEIDIESGNNLPDVSPTFTKFNTECLESLKDVLNKQIENKYKLSKNKFKMYFKAMESVNPFLVILDKMDKKKLKKNEGNLKEFYKKLSNVIEKMENVNPIKYLFNTMDEPVTKIVNSIKKIIKLKNPGVLNKMKKILLPKLETYEKIKEDIIKKSEQISSTVRDQMNPLIEEAIEEFRNKLVDKKNFLLKNAEELYSFKEDNENVLYGQTTKVFDKQIFYKSSAPFYVGYCLVNRILNSFTKDGKIKVSEFLTNGLELAEAFGEKVLDLGYYKTIQMEIESEINKECKEFKEEKIKNECKMFQEHKLHDWKSFCSIDTEHVEFERFDEMTILRFGHREAIRENSLEEKGKSVEEKEKDVEEGASSSFNDVRLEIYENE</sequence>
<evidence type="ECO:0000256" key="1">
    <source>
        <dbReference type="SAM" id="MobiDB-lite"/>
    </source>
</evidence>
<reference evidence="3" key="1">
    <citation type="submission" date="2016-11" db="UniProtKB">
        <authorList>
            <consortium name="WormBaseParasite"/>
        </authorList>
    </citation>
    <scope>IDENTIFICATION</scope>
</reference>
<dbReference type="AlphaFoldDB" id="A0A1I8BR79"/>
<feature type="region of interest" description="Disordered" evidence="1">
    <location>
        <begin position="497"/>
        <end position="517"/>
    </location>
</feature>
<dbReference type="WBParaSite" id="MhA1_Contig498.frz3.gene19">
    <property type="protein sequence ID" value="MhA1_Contig498.frz3.gene19"/>
    <property type="gene ID" value="MhA1_Contig498.frz3.gene19"/>
</dbReference>
<dbReference type="Proteomes" id="UP000095281">
    <property type="component" value="Unplaced"/>
</dbReference>
<proteinExistence type="predicted"/>
<keyword evidence="2" id="KW-1185">Reference proteome</keyword>
<feature type="compositionally biased region" description="Basic and acidic residues" evidence="1">
    <location>
        <begin position="497"/>
        <end position="512"/>
    </location>
</feature>
<evidence type="ECO:0000313" key="3">
    <source>
        <dbReference type="WBParaSite" id="MhA1_Contig498.frz3.gene19"/>
    </source>
</evidence>
<evidence type="ECO:0000313" key="2">
    <source>
        <dbReference type="Proteomes" id="UP000095281"/>
    </source>
</evidence>
<name>A0A1I8BR79_MELHA</name>
<organism evidence="2 3">
    <name type="scientific">Meloidogyne hapla</name>
    <name type="common">Root-knot nematode worm</name>
    <dbReference type="NCBI Taxonomy" id="6305"/>
    <lineage>
        <taxon>Eukaryota</taxon>
        <taxon>Metazoa</taxon>
        <taxon>Ecdysozoa</taxon>
        <taxon>Nematoda</taxon>
        <taxon>Chromadorea</taxon>
        <taxon>Rhabditida</taxon>
        <taxon>Tylenchina</taxon>
        <taxon>Tylenchomorpha</taxon>
        <taxon>Tylenchoidea</taxon>
        <taxon>Meloidogynidae</taxon>
        <taxon>Meloidogyninae</taxon>
        <taxon>Meloidogyne</taxon>
    </lineage>
</organism>
<protein>
    <submittedName>
        <fullName evidence="3">Uncharacterized protein</fullName>
    </submittedName>
</protein>
<accession>A0A1I8BR79</accession>